<dbReference type="PROSITE" id="PS51030">
    <property type="entry name" value="NUCLEAR_REC_DBD_2"/>
    <property type="match status" value="1"/>
</dbReference>
<accession>A0A221CAZ7</accession>
<dbReference type="GO" id="GO:0043565">
    <property type="term" value="F:sequence-specific DNA binding"/>
    <property type="evidence" value="ECO:0007669"/>
    <property type="project" value="InterPro"/>
</dbReference>
<keyword evidence="9" id="KW-0539">Nucleus</keyword>
<dbReference type="InterPro" id="IPR035500">
    <property type="entry name" value="NHR-like_dom_sf"/>
</dbReference>
<dbReference type="SMART" id="SM00430">
    <property type="entry name" value="HOLI"/>
    <property type="match status" value="1"/>
</dbReference>
<sequence>MQSYTDSILPISGHSSSNMNKNLNEMQSHTTDSSIPSHYSHHMPKRFKYEQYDNSSYQYKKNFIDNNNNNVKMEMMSPNGSTHSQGSDSEYQEQAYSNNKQSCTKSIMNKRSHLNRYYDETGQSQNQYNHYLNQNNQNQSLDQHQILHRLYTYNNQVVQEEEFENENAYAQKIIPHSSKFRKIKMNAMNSSGNLKQHDEDGNKNEEDNNSNQSFSSPSSAFNSNQGENSDEYENYPDETLNEGQNESHQINDESDQNEHNLNELFKNNLLKQTNSNLLTTVNSDLSLIIQQHQQFLQKNLQRRNSSQTLAKNSSIAQNQQNSSSASNLAEYSLQKNLSDIERTAAAAAAAVVAATTNNQNTQYSKILNKISPQQVYDSQQNNTKMSINDEEVDTSLLFCIVCGDKASGRHYGVVSCEGCKGFFKRSVRKNVKYTCLGSNRCIVNKTMRNRCQSCRWQKCLASGMKVEAVQNERRPFVGSMNLDQNLSTNNQKTNINKNNQYIANNSQPVSTVGKPRGKFYAGAGVDDSGMKQDGQTDANTGSNFKSSSPISSISSSSCSSGYNSIVSSSSLFNPNTNEQKNFSPKSKIGFYEQLFMKKSNDLASPNSCLFAQPENEVNNEGESSQPVNKKDAILKAFDSLARAASNKNNLSSLLRGDDLQTELNNEKKYWEQLKGQNMVSESQAEFSISAPILPFSENFILQSASRLLLQSFEWIKNSNNAFKLLDIDVQIVLLQKNWFDVFALGMSQCSKSLSLTTLLANLNVKYQNNHNNRKYSIINEQLFYLQNFINECERLKLNQTEFAYLKLISLFDTDSISLNYYIQSQNQLDVNNNPTKAFLKAQKTLTFKDQVKSFRSLACKQLRECINRTNNKLESTEANEKNENDDKEKKSETIFDSERVERLLLKIASLKKMNTVIMEEVFFNDAIGNVQIDCIIPSILGSDIDDSVTEKANS</sequence>
<evidence type="ECO:0000256" key="1">
    <source>
        <dbReference type="ARBA" id="ARBA00004123"/>
    </source>
</evidence>
<dbReference type="Pfam" id="PF00105">
    <property type="entry name" value="zf-C4"/>
    <property type="match status" value="1"/>
</dbReference>
<comment type="subcellular location">
    <subcellularLocation>
        <location evidence="1">Nucleus</location>
    </subcellularLocation>
</comment>
<evidence type="ECO:0000256" key="8">
    <source>
        <dbReference type="ARBA" id="ARBA00023170"/>
    </source>
</evidence>
<evidence type="ECO:0000256" key="9">
    <source>
        <dbReference type="ARBA" id="ARBA00023242"/>
    </source>
</evidence>
<proteinExistence type="predicted"/>
<dbReference type="PROSITE" id="PS51843">
    <property type="entry name" value="NR_LBD"/>
    <property type="match status" value="1"/>
</dbReference>
<keyword evidence="7" id="KW-0804">Transcription</keyword>
<keyword evidence="5" id="KW-0805">Transcription regulation</keyword>
<feature type="coiled-coil region" evidence="10">
    <location>
        <begin position="859"/>
        <end position="890"/>
    </location>
</feature>
<dbReference type="InterPro" id="IPR013088">
    <property type="entry name" value="Znf_NHR/GATA"/>
</dbReference>
<feature type="region of interest" description="Disordered" evidence="11">
    <location>
        <begin position="191"/>
        <end position="256"/>
    </location>
</feature>
<evidence type="ECO:0000256" key="7">
    <source>
        <dbReference type="ARBA" id="ARBA00023163"/>
    </source>
</evidence>
<feature type="region of interest" description="Disordered" evidence="11">
    <location>
        <begin position="1"/>
        <end position="40"/>
    </location>
</feature>
<evidence type="ECO:0000256" key="6">
    <source>
        <dbReference type="ARBA" id="ARBA00023125"/>
    </source>
</evidence>
<dbReference type="PRINTS" id="PR00047">
    <property type="entry name" value="STROIDFINGER"/>
</dbReference>
<dbReference type="EMBL" id="MF360845">
    <property type="protein sequence ID" value="ASL70529.1"/>
    <property type="molecule type" value="Genomic_DNA"/>
</dbReference>
<keyword evidence="6" id="KW-0238">DNA-binding</keyword>
<keyword evidence="3" id="KW-0863">Zinc-finger</keyword>
<organism evidence="14">
    <name type="scientific">Brachionus calyciflorus</name>
    <dbReference type="NCBI Taxonomy" id="104777"/>
    <lineage>
        <taxon>Eukaryota</taxon>
        <taxon>Metazoa</taxon>
        <taxon>Spiralia</taxon>
        <taxon>Gnathifera</taxon>
        <taxon>Rotifera</taxon>
        <taxon>Eurotatoria</taxon>
        <taxon>Monogononta</taxon>
        <taxon>Pseudotrocha</taxon>
        <taxon>Ploima</taxon>
        <taxon>Brachionidae</taxon>
        <taxon>Brachionus</taxon>
    </lineage>
</organism>
<evidence type="ECO:0000259" key="12">
    <source>
        <dbReference type="PROSITE" id="PS51030"/>
    </source>
</evidence>
<keyword evidence="10" id="KW-0175">Coiled coil</keyword>
<dbReference type="InterPro" id="IPR001628">
    <property type="entry name" value="Znf_hrmn_rcpt"/>
</dbReference>
<evidence type="ECO:0000256" key="10">
    <source>
        <dbReference type="SAM" id="Coils"/>
    </source>
</evidence>
<dbReference type="PRINTS" id="PR00398">
    <property type="entry name" value="STRDHORMONER"/>
</dbReference>
<evidence type="ECO:0000256" key="3">
    <source>
        <dbReference type="ARBA" id="ARBA00022771"/>
    </source>
</evidence>
<dbReference type="Gene3D" id="3.30.50.10">
    <property type="entry name" value="Erythroid Transcription Factor GATA-1, subunit A"/>
    <property type="match status" value="1"/>
</dbReference>
<feature type="compositionally biased region" description="Polar residues" evidence="11">
    <location>
        <begin position="13"/>
        <end position="37"/>
    </location>
</feature>
<reference evidence="14" key="1">
    <citation type="journal article" date="2017" name="Gen. Comp. Endocrinol.">
        <title>Genome-wide identification of nuclear receptor (NR) genes and the evolutionary significance of the NR1O subfamily in the monogonont rotifer Brachionus spp.</title>
        <authorList>
            <person name="Kim D.H."/>
            <person name="Kim H.S."/>
            <person name="Hwang D.S."/>
            <person name="Kim H.J."/>
            <person name="Hagiwara A."/>
            <person name="Lee J.S."/>
            <person name="Jeong C.B."/>
        </authorList>
    </citation>
    <scope>NUCLEOTIDE SEQUENCE</scope>
</reference>
<dbReference type="GO" id="GO:0008270">
    <property type="term" value="F:zinc ion binding"/>
    <property type="evidence" value="ECO:0007669"/>
    <property type="project" value="UniProtKB-KW"/>
</dbReference>
<keyword evidence="2" id="KW-0479">Metal-binding</keyword>
<dbReference type="SUPFAM" id="SSF48508">
    <property type="entry name" value="Nuclear receptor ligand-binding domain"/>
    <property type="match status" value="1"/>
</dbReference>
<reference evidence="14" key="2">
    <citation type="submission" date="2017-06" db="EMBL/GenBank/DDBJ databases">
        <authorList>
            <person name="Kim H.J."/>
            <person name="Triplett B.A."/>
        </authorList>
    </citation>
    <scope>NUCLEOTIDE SEQUENCE</scope>
</reference>
<dbReference type="InterPro" id="IPR001723">
    <property type="entry name" value="Nuclear_hrmn_rcpt"/>
</dbReference>
<keyword evidence="4" id="KW-0862">Zinc</keyword>
<dbReference type="SUPFAM" id="SSF57716">
    <property type="entry name" value="Glucocorticoid receptor-like (DNA-binding domain)"/>
    <property type="match status" value="1"/>
</dbReference>
<dbReference type="AlphaFoldDB" id="A0A221CAZ7"/>
<dbReference type="Gene3D" id="1.10.565.10">
    <property type="entry name" value="Retinoid X Receptor"/>
    <property type="match status" value="1"/>
</dbReference>
<name>A0A221CAZ7_9BILA</name>
<dbReference type="PANTHER" id="PTHR24083">
    <property type="entry name" value="NUCLEAR HORMONE RECEPTOR"/>
    <property type="match status" value="1"/>
</dbReference>
<evidence type="ECO:0000313" key="14">
    <source>
        <dbReference type="EMBL" id="ASL70529.1"/>
    </source>
</evidence>
<dbReference type="FunFam" id="3.30.50.10:FF:000006">
    <property type="entry name" value="Nuclear receptor subfamily 5 group A member"/>
    <property type="match status" value="1"/>
</dbReference>
<feature type="compositionally biased region" description="Low complexity" evidence="11">
    <location>
        <begin position="209"/>
        <end position="225"/>
    </location>
</feature>
<dbReference type="PROSITE" id="PS00031">
    <property type="entry name" value="NUCLEAR_REC_DBD_1"/>
    <property type="match status" value="1"/>
</dbReference>
<feature type="compositionally biased region" description="Basic and acidic residues" evidence="11">
    <location>
        <begin position="195"/>
        <end position="206"/>
    </location>
</feature>
<feature type="compositionally biased region" description="Polar residues" evidence="11">
    <location>
        <begin position="533"/>
        <end position="545"/>
    </location>
</feature>
<dbReference type="CDD" id="cd06916">
    <property type="entry name" value="NR_DBD_like"/>
    <property type="match status" value="1"/>
</dbReference>
<feature type="domain" description="NR LBD" evidence="13">
    <location>
        <begin position="671"/>
        <end position="943"/>
    </location>
</feature>
<evidence type="ECO:0000256" key="11">
    <source>
        <dbReference type="SAM" id="MobiDB-lite"/>
    </source>
</evidence>
<evidence type="ECO:0000259" key="13">
    <source>
        <dbReference type="PROSITE" id="PS51843"/>
    </source>
</evidence>
<feature type="region of interest" description="Disordered" evidence="11">
    <location>
        <begin position="307"/>
        <end position="327"/>
    </location>
</feature>
<dbReference type="InterPro" id="IPR050274">
    <property type="entry name" value="Nuclear_hormone_rcpt_NR2"/>
</dbReference>
<feature type="region of interest" description="Disordered" evidence="11">
    <location>
        <begin position="526"/>
        <end position="550"/>
    </location>
</feature>
<feature type="compositionally biased region" description="Acidic residues" evidence="11">
    <location>
        <begin position="228"/>
        <end position="240"/>
    </location>
</feature>
<feature type="compositionally biased region" description="Low complexity" evidence="11">
    <location>
        <begin position="310"/>
        <end position="327"/>
    </location>
</feature>
<dbReference type="GO" id="GO:0005634">
    <property type="term" value="C:nucleus"/>
    <property type="evidence" value="ECO:0007669"/>
    <property type="project" value="UniProtKB-SubCell"/>
</dbReference>
<evidence type="ECO:0000256" key="5">
    <source>
        <dbReference type="ARBA" id="ARBA00023015"/>
    </source>
</evidence>
<feature type="domain" description="Nuclear receptor" evidence="12">
    <location>
        <begin position="396"/>
        <end position="471"/>
    </location>
</feature>
<dbReference type="SMART" id="SM00399">
    <property type="entry name" value="ZnF_C4"/>
    <property type="match status" value="1"/>
</dbReference>
<protein>
    <submittedName>
        <fullName evidence="14">Nuclear receptor</fullName>
    </submittedName>
</protein>
<dbReference type="Pfam" id="PF00104">
    <property type="entry name" value="Hormone_recep"/>
    <property type="match status" value="1"/>
</dbReference>
<evidence type="ECO:0000256" key="4">
    <source>
        <dbReference type="ARBA" id="ARBA00022833"/>
    </source>
</evidence>
<keyword evidence="8 14" id="KW-0675">Receptor</keyword>
<evidence type="ECO:0000256" key="2">
    <source>
        <dbReference type="ARBA" id="ARBA00022723"/>
    </source>
</evidence>
<dbReference type="InterPro" id="IPR000536">
    <property type="entry name" value="Nucl_hrmn_rcpt_lig-bd"/>
</dbReference>
<dbReference type="GO" id="GO:0003700">
    <property type="term" value="F:DNA-binding transcription factor activity"/>
    <property type="evidence" value="ECO:0007669"/>
    <property type="project" value="InterPro"/>
</dbReference>